<comment type="caution">
    <text evidence="5">The sequence shown here is derived from an EMBL/GenBank/DDBJ whole genome shotgun (WGS) entry which is preliminary data.</text>
</comment>
<keyword evidence="3 4" id="KW-0479">Metal-binding</keyword>
<dbReference type="InterPro" id="IPR002678">
    <property type="entry name" value="DUF34/NIF3"/>
</dbReference>
<name>A0A0D8IW10_9FIRM</name>
<accession>A0A0D8IW10</accession>
<keyword evidence="6" id="KW-1185">Reference proteome</keyword>
<dbReference type="SUPFAM" id="SSF102705">
    <property type="entry name" value="NIF3 (NGG1p interacting factor 3)-like"/>
    <property type="match status" value="1"/>
</dbReference>
<dbReference type="PATRIC" id="fig|1550024.3.peg.3491"/>
<comment type="similarity">
    <text evidence="1">Belongs to the GTP cyclohydrolase I type 2/NIF3 family.</text>
</comment>
<dbReference type="PANTHER" id="PTHR13799">
    <property type="entry name" value="NGG1 INTERACTING FACTOR 3"/>
    <property type="match status" value="1"/>
</dbReference>
<dbReference type="GO" id="GO:0005737">
    <property type="term" value="C:cytoplasm"/>
    <property type="evidence" value="ECO:0007669"/>
    <property type="project" value="TreeGrafter"/>
</dbReference>
<dbReference type="Pfam" id="PF01784">
    <property type="entry name" value="DUF34_NIF3"/>
    <property type="match status" value="1"/>
</dbReference>
<dbReference type="GO" id="GO:0046872">
    <property type="term" value="F:metal ion binding"/>
    <property type="evidence" value="ECO:0007669"/>
    <property type="project" value="UniProtKB-KW"/>
</dbReference>
<feature type="binding site" evidence="4">
    <location>
        <position position="63"/>
    </location>
    <ligand>
        <name>a divalent metal cation</name>
        <dbReference type="ChEBI" id="CHEBI:60240"/>
        <label>1</label>
    </ligand>
</feature>
<evidence type="ECO:0000256" key="2">
    <source>
        <dbReference type="ARBA" id="ARBA00022112"/>
    </source>
</evidence>
<evidence type="ECO:0000256" key="3">
    <source>
        <dbReference type="ARBA" id="ARBA00022723"/>
    </source>
</evidence>
<sequence length="287" mass="32333">MKNKEVIEKILHYHPSMAGYEGCDGYKSGNPGAECTGVVCALVPTVEVIRKAAALGANLIITHEPIYYMTPDFPQWRGPFENRVYEEKRAILQEKGITVWRDHDHIHVHQPDGIFTGVLKYLGWEDYYRPDTAGIPMFYLCHLPETTVGELRQYLMEKLHLNGLRYIGDPGAKVSRVGLCAHLYPGGFCPQQGGDSEVYADYATLLIGEMEKENGIEVLIPGEIIEWDILSYIRDAVAMGKNKACMNIGHFNLEELGMRYMADWLPGLLDGTLPVTYVPTGDIFQYE</sequence>
<evidence type="ECO:0000256" key="1">
    <source>
        <dbReference type="ARBA" id="ARBA00006964"/>
    </source>
</evidence>
<gene>
    <name evidence="5" type="ORF">TQ39_15320</name>
</gene>
<organism evidence="5 6">
    <name type="scientific">Ruthenibacterium lactatiformans</name>
    <dbReference type="NCBI Taxonomy" id="1550024"/>
    <lineage>
        <taxon>Bacteria</taxon>
        <taxon>Bacillati</taxon>
        <taxon>Bacillota</taxon>
        <taxon>Clostridia</taxon>
        <taxon>Eubacteriales</taxon>
        <taxon>Oscillospiraceae</taxon>
        <taxon>Ruthenibacterium</taxon>
    </lineage>
</organism>
<dbReference type="GeneID" id="42857928"/>
<evidence type="ECO:0000313" key="6">
    <source>
        <dbReference type="Proteomes" id="UP000032483"/>
    </source>
</evidence>
<dbReference type="PANTHER" id="PTHR13799:SF14">
    <property type="entry name" value="GTP CYCLOHYDROLASE 1 TYPE 2 HOMOLOG"/>
    <property type="match status" value="1"/>
</dbReference>
<proteinExistence type="inferred from homology"/>
<dbReference type="RefSeq" id="WP_050006173.1">
    <property type="nucleotide sequence ID" value="NZ_JXXK01000028.1"/>
</dbReference>
<evidence type="ECO:0000256" key="4">
    <source>
        <dbReference type="PIRSR" id="PIRSR602678-1"/>
    </source>
</evidence>
<reference evidence="5" key="1">
    <citation type="submission" date="2015-02" db="EMBL/GenBank/DDBJ databases">
        <title>A novel member of the family Ruminococcaceae isolated from human feces.</title>
        <authorList>
            <person name="Shkoporov A.N."/>
            <person name="Chaplin A.V."/>
            <person name="Motuzova O.V."/>
            <person name="Kafarskaia L.I."/>
            <person name="Khokhlova E.V."/>
            <person name="Efimov B.A."/>
        </authorList>
    </citation>
    <scope>NUCLEOTIDE SEQUENCE [LARGE SCALE GENOMIC DNA]</scope>
    <source>
        <strain evidence="5">585-1</strain>
    </source>
</reference>
<dbReference type="EMBL" id="JXXK01000028">
    <property type="protein sequence ID" value="KJF38890.1"/>
    <property type="molecule type" value="Genomic_DNA"/>
</dbReference>
<evidence type="ECO:0000313" key="5">
    <source>
        <dbReference type="EMBL" id="KJF38890.1"/>
    </source>
</evidence>
<dbReference type="Gene3D" id="3.40.1390.30">
    <property type="entry name" value="NIF3 (NGG1p interacting factor 3)-like"/>
    <property type="match status" value="1"/>
</dbReference>
<protein>
    <recommendedName>
        <fullName evidence="2">GTP cyclohydrolase 1 type 2 homolog</fullName>
    </recommendedName>
</protein>
<dbReference type="AlphaFoldDB" id="A0A0D8IW10"/>
<dbReference type="InterPro" id="IPR036069">
    <property type="entry name" value="DUF34/NIF3_sf"/>
</dbReference>
<dbReference type="Proteomes" id="UP000032483">
    <property type="component" value="Unassembled WGS sequence"/>
</dbReference>